<proteinExistence type="predicted"/>
<comment type="caution">
    <text evidence="2">The sequence shown here is derived from an EMBL/GenBank/DDBJ whole genome shotgun (WGS) entry which is preliminary data.</text>
</comment>
<evidence type="ECO:0000313" key="2">
    <source>
        <dbReference type="EMBL" id="MFC4294342.1"/>
    </source>
</evidence>
<reference evidence="3" key="1">
    <citation type="journal article" date="2019" name="Int. J. Syst. Evol. Microbiol.">
        <title>The Global Catalogue of Microorganisms (GCM) 10K type strain sequencing project: providing services to taxonomists for standard genome sequencing and annotation.</title>
        <authorList>
            <consortium name="The Broad Institute Genomics Platform"/>
            <consortium name="The Broad Institute Genome Sequencing Center for Infectious Disease"/>
            <person name="Wu L."/>
            <person name="Ma J."/>
        </authorList>
    </citation>
    <scope>NUCLEOTIDE SEQUENCE [LARGE SCALE GENOMIC DNA]</scope>
    <source>
        <strain evidence="3">CGMCC 1.12989</strain>
    </source>
</reference>
<dbReference type="Pfam" id="PF09867">
    <property type="entry name" value="TagF_N"/>
    <property type="match status" value="1"/>
</dbReference>
<evidence type="ECO:0000256" key="1">
    <source>
        <dbReference type="SAM" id="MobiDB-lite"/>
    </source>
</evidence>
<evidence type="ECO:0000313" key="3">
    <source>
        <dbReference type="Proteomes" id="UP001595828"/>
    </source>
</evidence>
<dbReference type="RefSeq" id="WP_379537797.1">
    <property type="nucleotide sequence ID" value="NZ_JBHSDR010000003.1"/>
</dbReference>
<dbReference type="InterPro" id="IPR038225">
    <property type="entry name" value="TagF_sf"/>
</dbReference>
<sequence>MALFQRNTQARAAPPAAGGTLADSSLPSEPWLFGKLPAHGDFLVRGVSGPLRDQLDDWLAAALARARARFSDDFDARYLAAPAWLLIDRGGDGGWRGAALCPSVDAVGRRFPLFLGIPAAGAGEAAVAARHCLELAAAAIGSRWDAGRLDEALRQPVPASPPPVDPREGWSIEGQDGSFLTEPGRFPEGLIERMLEIAG</sequence>
<name>A0ABV8RLZ6_9SPHN</name>
<gene>
    <name evidence="2" type="primary">tagF</name>
    <name evidence="2" type="ORF">ACFO0A_04635</name>
</gene>
<dbReference type="NCBIfam" id="TIGR03373">
    <property type="entry name" value="VI_minor_4"/>
    <property type="match status" value="1"/>
</dbReference>
<dbReference type="InterPro" id="IPR017748">
    <property type="entry name" value="TagF"/>
</dbReference>
<dbReference type="Proteomes" id="UP001595828">
    <property type="component" value="Unassembled WGS sequence"/>
</dbReference>
<accession>A0ABV8RLZ6</accession>
<organism evidence="2 3">
    <name type="scientific">Novosphingobium tardum</name>
    <dbReference type="NCBI Taxonomy" id="1538021"/>
    <lineage>
        <taxon>Bacteria</taxon>
        <taxon>Pseudomonadati</taxon>
        <taxon>Pseudomonadota</taxon>
        <taxon>Alphaproteobacteria</taxon>
        <taxon>Sphingomonadales</taxon>
        <taxon>Sphingomonadaceae</taxon>
        <taxon>Novosphingobium</taxon>
    </lineage>
</organism>
<protein>
    <submittedName>
        <fullName evidence="2">Type VI secretion system-associated protein TagF</fullName>
    </submittedName>
</protein>
<keyword evidence="3" id="KW-1185">Reference proteome</keyword>
<dbReference type="EMBL" id="JBHSDR010000003">
    <property type="protein sequence ID" value="MFC4294342.1"/>
    <property type="molecule type" value="Genomic_DNA"/>
</dbReference>
<feature type="region of interest" description="Disordered" evidence="1">
    <location>
        <begin position="1"/>
        <end position="22"/>
    </location>
</feature>
<dbReference type="Gene3D" id="3.40.1730.10">
    <property type="entry name" value="pa0076 domain"/>
    <property type="match status" value="1"/>
</dbReference>
<feature type="compositionally biased region" description="Polar residues" evidence="1">
    <location>
        <begin position="1"/>
        <end position="10"/>
    </location>
</feature>